<gene>
    <name evidence="1" type="ORF">COU96_00135</name>
</gene>
<dbReference type="EMBL" id="PFEL01000008">
    <property type="protein sequence ID" value="PJE69372.1"/>
    <property type="molecule type" value="Genomic_DNA"/>
</dbReference>
<dbReference type="SUPFAM" id="SSF52540">
    <property type="entry name" value="P-loop containing nucleoside triphosphate hydrolases"/>
    <property type="match status" value="1"/>
</dbReference>
<comment type="caution">
    <text evidence="1">The sequence shown here is derived from an EMBL/GenBank/DDBJ whole genome shotgun (WGS) entry which is preliminary data.</text>
</comment>
<sequence>MAAEKKVILGFVGLPCAGKGTAIEYLVKKHGFFYSSTSDEIREEIRQRGQEITRDNLQKTAGELRQKYGADIWAQRAWEEVLKSGKKKAVVDAIRAVEEIKFLKKQRGFYLVAVLADPKIRFQRMKERNREGDPQTWEEFLAMEERDKNTGGRNIDACLQMADFEIKNNDTVEQLEKQIESVLPLINFLPRKDDFEVKRKVSFYK</sequence>
<dbReference type="PANTHER" id="PTHR41930">
    <property type="entry name" value="UPF0200 PROTEIN MJ1399"/>
    <property type="match status" value="1"/>
</dbReference>
<name>A0A2M8L6E1_9BACT</name>
<dbReference type="Gene3D" id="3.40.50.300">
    <property type="entry name" value="P-loop containing nucleotide triphosphate hydrolases"/>
    <property type="match status" value="1"/>
</dbReference>
<proteinExistence type="predicted"/>
<protein>
    <recommendedName>
        <fullName evidence="3">Dephospho-CoA kinase</fullName>
    </recommendedName>
</protein>
<dbReference type="Proteomes" id="UP000229500">
    <property type="component" value="Unassembled WGS sequence"/>
</dbReference>
<dbReference type="InterPro" id="IPR027417">
    <property type="entry name" value="P-loop_NTPase"/>
</dbReference>
<reference evidence="2" key="1">
    <citation type="submission" date="2017-09" db="EMBL/GenBank/DDBJ databases">
        <title>Depth-based differentiation of microbial function through sediment-hosted aquifers and enrichment of novel symbionts in the deep terrestrial subsurface.</title>
        <authorList>
            <person name="Probst A.J."/>
            <person name="Ladd B."/>
            <person name="Jarett J.K."/>
            <person name="Geller-Mcgrath D.E."/>
            <person name="Sieber C.M.K."/>
            <person name="Emerson J.B."/>
            <person name="Anantharaman K."/>
            <person name="Thomas B.C."/>
            <person name="Malmstrom R."/>
            <person name="Stieglmeier M."/>
            <person name="Klingl A."/>
            <person name="Woyke T."/>
            <person name="Ryan C.M."/>
            <person name="Banfield J.F."/>
        </authorList>
    </citation>
    <scope>NUCLEOTIDE SEQUENCE [LARGE SCALE GENOMIC DNA]</scope>
</reference>
<organism evidence="1 2">
    <name type="scientific">Candidatus Shapirobacteria bacterium CG10_big_fil_rev_8_21_14_0_10_38_14</name>
    <dbReference type="NCBI Taxonomy" id="1974483"/>
    <lineage>
        <taxon>Bacteria</taxon>
        <taxon>Candidatus Shapironibacteriota</taxon>
    </lineage>
</organism>
<dbReference type="AlphaFoldDB" id="A0A2M8L6E1"/>
<evidence type="ECO:0000313" key="2">
    <source>
        <dbReference type="Proteomes" id="UP000229500"/>
    </source>
</evidence>
<dbReference type="PANTHER" id="PTHR41930:SF1">
    <property type="entry name" value="DEPHOSPHO-COA KINASE"/>
    <property type="match status" value="1"/>
</dbReference>
<evidence type="ECO:0000313" key="1">
    <source>
        <dbReference type="EMBL" id="PJE69372.1"/>
    </source>
</evidence>
<accession>A0A2M8L6E1</accession>
<dbReference type="Pfam" id="PF13207">
    <property type="entry name" value="AAA_17"/>
    <property type="match status" value="1"/>
</dbReference>
<evidence type="ECO:0008006" key="3">
    <source>
        <dbReference type="Google" id="ProtNLM"/>
    </source>
</evidence>